<evidence type="ECO:0000313" key="2">
    <source>
        <dbReference type="Proteomes" id="UP000022910"/>
    </source>
</evidence>
<evidence type="ECO:0008006" key="3">
    <source>
        <dbReference type="Google" id="ProtNLM"/>
    </source>
</evidence>
<dbReference type="SUPFAM" id="SSF56112">
    <property type="entry name" value="Protein kinase-like (PK-like)"/>
    <property type="match status" value="1"/>
</dbReference>
<dbReference type="InterPro" id="IPR011009">
    <property type="entry name" value="Kinase-like_dom_sf"/>
</dbReference>
<gene>
    <name evidence="1" type="ORF">RirG_231830</name>
</gene>
<sequence>MSSFIKCTKKTTKSCDCDYKCNATRFKQNFKNWTSGNKDIDKFIQGTQLSEHSICGIENALEWIPYDRFYSIQYISEGRFGKVYRANWTDGHMNFWSDGNQNWKREDQNMFVILKSIDNINIVKFINKIIIYYNDKDQNGRSLKFLENFFFHNHLQFNNANNVASKIKNEIAIHDKIYGITQDPKTMNYMMVLNTICKKCKSVCNAIYQQNPNWTSGDDIIDKYIQDTQLSKHNSYFEWIPYDRFYGVKYTAKGELDKAYIANWIDGYIDKWDNSTKNWKRKGQNMFVILKTRDSLNIEV</sequence>
<dbReference type="Proteomes" id="UP000022910">
    <property type="component" value="Unassembled WGS sequence"/>
</dbReference>
<keyword evidence="2" id="KW-1185">Reference proteome</keyword>
<dbReference type="EMBL" id="JEMT01028424">
    <property type="protein sequence ID" value="EXX54730.1"/>
    <property type="molecule type" value="Genomic_DNA"/>
</dbReference>
<accession>A0A015IKR5</accession>
<name>A0A015IKR5_RHIIW</name>
<reference evidence="1 2" key="1">
    <citation type="submission" date="2014-02" db="EMBL/GenBank/DDBJ databases">
        <title>Single nucleus genome sequencing reveals high similarity among nuclei of an endomycorrhizal fungus.</title>
        <authorList>
            <person name="Lin K."/>
            <person name="Geurts R."/>
            <person name="Zhang Z."/>
            <person name="Limpens E."/>
            <person name="Saunders D.G."/>
            <person name="Mu D."/>
            <person name="Pang E."/>
            <person name="Cao H."/>
            <person name="Cha H."/>
            <person name="Lin T."/>
            <person name="Zhou Q."/>
            <person name="Shang Y."/>
            <person name="Li Y."/>
            <person name="Ivanov S."/>
            <person name="Sharma T."/>
            <person name="Velzen R.V."/>
            <person name="Ruijter N.D."/>
            <person name="Aanen D.K."/>
            <person name="Win J."/>
            <person name="Kamoun S."/>
            <person name="Bisseling T."/>
            <person name="Huang S."/>
        </authorList>
    </citation>
    <scope>NUCLEOTIDE SEQUENCE [LARGE SCALE GENOMIC DNA]</scope>
    <source>
        <strain evidence="2">DAOM197198w</strain>
    </source>
</reference>
<dbReference type="AlphaFoldDB" id="A0A015IKR5"/>
<dbReference type="Gene3D" id="1.10.10.1010">
    <property type="entry name" value="Intein homing endonuclease, domain IV"/>
    <property type="match status" value="2"/>
</dbReference>
<proteinExistence type="predicted"/>
<comment type="caution">
    <text evidence="1">The sequence shown here is derived from an EMBL/GenBank/DDBJ whole genome shotgun (WGS) entry which is preliminary data.</text>
</comment>
<protein>
    <recommendedName>
        <fullName evidence="3">Protein kinase domain-containing protein</fullName>
    </recommendedName>
</protein>
<dbReference type="OrthoDB" id="6718656at2759"/>
<organism evidence="1 2">
    <name type="scientific">Rhizophagus irregularis (strain DAOM 197198w)</name>
    <name type="common">Glomus intraradices</name>
    <dbReference type="NCBI Taxonomy" id="1432141"/>
    <lineage>
        <taxon>Eukaryota</taxon>
        <taxon>Fungi</taxon>
        <taxon>Fungi incertae sedis</taxon>
        <taxon>Mucoromycota</taxon>
        <taxon>Glomeromycotina</taxon>
        <taxon>Glomeromycetes</taxon>
        <taxon>Glomerales</taxon>
        <taxon>Glomeraceae</taxon>
        <taxon>Rhizophagus</taxon>
    </lineage>
</organism>
<evidence type="ECO:0000313" key="1">
    <source>
        <dbReference type="EMBL" id="EXX54730.1"/>
    </source>
</evidence>
<dbReference type="HOGENOM" id="CLU_000288_7_8_1"/>